<protein>
    <submittedName>
        <fullName evidence="1">Uncharacterized protein</fullName>
    </submittedName>
</protein>
<keyword evidence="2" id="KW-1185">Reference proteome</keyword>
<evidence type="ECO:0000313" key="2">
    <source>
        <dbReference type="Proteomes" id="UP000827872"/>
    </source>
</evidence>
<organism evidence="1 2">
    <name type="scientific">Sphaerodactylus townsendi</name>
    <dbReference type="NCBI Taxonomy" id="933632"/>
    <lineage>
        <taxon>Eukaryota</taxon>
        <taxon>Metazoa</taxon>
        <taxon>Chordata</taxon>
        <taxon>Craniata</taxon>
        <taxon>Vertebrata</taxon>
        <taxon>Euteleostomi</taxon>
        <taxon>Lepidosauria</taxon>
        <taxon>Squamata</taxon>
        <taxon>Bifurcata</taxon>
        <taxon>Gekkota</taxon>
        <taxon>Sphaerodactylidae</taxon>
        <taxon>Sphaerodactylus</taxon>
    </lineage>
</organism>
<sequence>MAVWAGDQEAQLQHRPPQERMVSEKMETHGQDMLPYGEGVKPSKTQGKDPSPSQQKKKTKKKKKKKGAEEDEKPPSKSKKQPVFRSSPELHSNTTREDASEETASRTTNQLFSAASNVLLLTEGNSGQSNESLRWNGILDDPAAEEERLRHYRVDRRKRYVAYIQQSLPPELSLTLRHLPQLCKVAHLSGNHFLRKAELTTTSQNSKT</sequence>
<comment type="caution">
    <text evidence="1">The sequence shown here is derived from an EMBL/GenBank/DDBJ whole genome shotgun (WGS) entry which is preliminary data.</text>
</comment>
<dbReference type="Proteomes" id="UP000827872">
    <property type="component" value="Linkage Group LG16"/>
</dbReference>
<evidence type="ECO:0000313" key="1">
    <source>
        <dbReference type="EMBL" id="KAH7990184.1"/>
    </source>
</evidence>
<dbReference type="EMBL" id="CM037629">
    <property type="protein sequence ID" value="KAH7990184.1"/>
    <property type="molecule type" value="Genomic_DNA"/>
</dbReference>
<reference evidence="1" key="1">
    <citation type="submission" date="2021-08" db="EMBL/GenBank/DDBJ databases">
        <title>The first chromosome-level gecko genome reveals the dynamic sex chromosomes of Neotropical dwarf geckos (Sphaerodactylidae: Sphaerodactylus).</title>
        <authorList>
            <person name="Pinto B.J."/>
            <person name="Keating S.E."/>
            <person name="Gamble T."/>
        </authorList>
    </citation>
    <scope>NUCLEOTIDE SEQUENCE</scope>
    <source>
        <strain evidence="1">TG3544</strain>
    </source>
</reference>
<proteinExistence type="predicted"/>
<gene>
    <name evidence="1" type="ORF">K3G42_003944</name>
</gene>
<name>A0ACB8ECB5_9SAUR</name>
<accession>A0ACB8ECB5</accession>